<evidence type="ECO:0000313" key="2">
    <source>
        <dbReference type="Proteomes" id="UP001145742"/>
    </source>
</evidence>
<sequence length="144" mass="15242">MVTNANKLAGDMKTGNSLGHSGPVLVEFEGYGSANIENYHFVVTVCQTASNHDISHLPFSAAKQQNKCKVLLGNKQFKSSPAEKDSGVLVEERLDMSQQCGLAAQKADSILGCINGSRASEDCEDVEQVAQTSCGHTTPGNIQG</sequence>
<organism evidence="1 2">
    <name type="scientific">Willisornis vidua</name>
    <name type="common">Xingu scale-backed antbird</name>
    <dbReference type="NCBI Taxonomy" id="1566151"/>
    <lineage>
        <taxon>Eukaryota</taxon>
        <taxon>Metazoa</taxon>
        <taxon>Chordata</taxon>
        <taxon>Craniata</taxon>
        <taxon>Vertebrata</taxon>
        <taxon>Euteleostomi</taxon>
        <taxon>Archelosauria</taxon>
        <taxon>Archosauria</taxon>
        <taxon>Dinosauria</taxon>
        <taxon>Saurischia</taxon>
        <taxon>Theropoda</taxon>
        <taxon>Coelurosauria</taxon>
        <taxon>Aves</taxon>
        <taxon>Neognathae</taxon>
        <taxon>Neoaves</taxon>
        <taxon>Telluraves</taxon>
        <taxon>Australaves</taxon>
        <taxon>Passeriformes</taxon>
        <taxon>Thamnophilidae</taxon>
        <taxon>Willisornis</taxon>
    </lineage>
</organism>
<name>A0ABQ9DI70_9PASS</name>
<dbReference type="Proteomes" id="UP001145742">
    <property type="component" value="Unassembled WGS sequence"/>
</dbReference>
<dbReference type="EMBL" id="WHWB01033124">
    <property type="protein sequence ID" value="KAJ7421789.1"/>
    <property type="molecule type" value="Genomic_DNA"/>
</dbReference>
<protein>
    <submittedName>
        <fullName evidence="1">Uncharacterized protein</fullName>
    </submittedName>
</protein>
<evidence type="ECO:0000313" key="1">
    <source>
        <dbReference type="EMBL" id="KAJ7421789.1"/>
    </source>
</evidence>
<comment type="caution">
    <text evidence="1">The sequence shown here is derived from an EMBL/GenBank/DDBJ whole genome shotgun (WGS) entry which is preliminary data.</text>
</comment>
<reference evidence="1" key="1">
    <citation type="submission" date="2019-10" db="EMBL/GenBank/DDBJ databases">
        <authorList>
            <person name="Soares A.E.R."/>
            <person name="Aleixo A."/>
            <person name="Schneider P."/>
            <person name="Miyaki C.Y."/>
            <person name="Schneider M.P."/>
            <person name="Mello C."/>
            <person name="Vasconcelos A.T.R."/>
        </authorList>
    </citation>
    <scope>NUCLEOTIDE SEQUENCE</scope>
    <source>
        <tissue evidence="1">Muscle</tissue>
    </source>
</reference>
<keyword evidence="2" id="KW-1185">Reference proteome</keyword>
<proteinExistence type="predicted"/>
<gene>
    <name evidence="1" type="ORF">WISP_41183</name>
</gene>
<accession>A0ABQ9DI70</accession>